<name>A0A382V620_9ZZZZ</name>
<gene>
    <name evidence="1" type="ORF">METZ01_LOCUS394195</name>
</gene>
<evidence type="ECO:0008006" key="2">
    <source>
        <dbReference type="Google" id="ProtNLM"/>
    </source>
</evidence>
<organism evidence="1">
    <name type="scientific">marine metagenome</name>
    <dbReference type="NCBI Taxonomy" id="408172"/>
    <lineage>
        <taxon>unclassified sequences</taxon>
        <taxon>metagenomes</taxon>
        <taxon>ecological metagenomes</taxon>
    </lineage>
</organism>
<dbReference type="EMBL" id="UINC01149086">
    <property type="protein sequence ID" value="SVD41341.1"/>
    <property type="molecule type" value="Genomic_DNA"/>
</dbReference>
<proteinExistence type="predicted"/>
<evidence type="ECO:0000313" key="1">
    <source>
        <dbReference type="EMBL" id="SVD41341.1"/>
    </source>
</evidence>
<reference evidence="1" key="1">
    <citation type="submission" date="2018-05" db="EMBL/GenBank/DDBJ databases">
        <authorList>
            <person name="Lanie J.A."/>
            <person name="Ng W.-L."/>
            <person name="Kazmierczak K.M."/>
            <person name="Andrzejewski T.M."/>
            <person name="Davidsen T.M."/>
            <person name="Wayne K.J."/>
            <person name="Tettelin H."/>
            <person name="Glass J.I."/>
            <person name="Rusch D."/>
            <person name="Podicherti R."/>
            <person name="Tsui H.-C.T."/>
            <person name="Winkler M.E."/>
        </authorList>
    </citation>
    <scope>NUCLEOTIDE SEQUENCE</scope>
</reference>
<dbReference type="AlphaFoldDB" id="A0A382V620"/>
<feature type="non-terminal residue" evidence="1">
    <location>
        <position position="1"/>
    </location>
</feature>
<accession>A0A382V620</accession>
<sequence length="39" mass="4642">VLWEDEFYCTYCGKKFGNEPAKLAIHIKNYHETGHRKSK</sequence>
<protein>
    <recommendedName>
        <fullName evidence="2">C2H2-type domain-containing protein</fullName>
    </recommendedName>
</protein>